<evidence type="ECO:0000313" key="4">
    <source>
        <dbReference type="EMBL" id="AOX18206.1"/>
    </source>
</evidence>
<dbReference type="SUPFAM" id="SSF53474">
    <property type="entry name" value="alpha/beta-Hydrolases"/>
    <property type="match status" value="1"/>
</dbReference>
<dbReference type="Gene3D" id="3.40.50.1820">
    <property type="entry name" value="alpha/beta hydrolase"/>
    <property type="match status" value="1"/>
</dbReference>
<dbReference type="Pfam" id="PF07859">
    <property type="entry name" value="Abhydrolase_3"/>
    <property type="match status" value="1"/>
</dbReference>
<name>A0A1D8UX66_9PROT</name>
<dbReference type="eggNOG" id="COG0657">
    <property type="taxonomic scope" value="Bacteria"/>
</dbReference>
<dbReference type="InterPro" id="IPR002168">
    <property type="entry name" value="Lipase_GDXG_HIS_AS"/>
</dbReference>
<gene>
    <name evidence="4" type="ORF">A0U89_08215</name>
</gene>
<evidence type="ECO:0000256" key="2">
    <source>
        <dbReference type="ARBA" id="ARBA00022801"/>
    </source>
</evidence>
<dbReference type="InterPro" id="IPR013094">
    <property type="entry name" value="AB_hydrolase_3"/>
</dbReference>
<evidence type="ECO:0000313" key="5">
    <source>
        <dbReference type="Proteomes" id="UP000179145"/>
    </source>
</evidence>
<accession>A0A1D8UX66</accession>
<reference evidence="4 5" key="1">
    <citation type="journal article" date="2016" name="Microb. Cell Fact.">
        <title>Dissection of exopolysaccharide biosynthesis in Kozakia baliensis.</title>
        <authorList>
            <person name="Brandt J.U."/>
            <person name="Jakob F."/>
            <person name="Behr J."/>
            <person name="Geissler A.J."/>
            <person name="Vogel R.F."/>
        </authorList>
    </citation>
    <scope>NUCLEOTIDE SEQUENCE [LARGE SCALE GENOMIC DNA]</scope>
    <source>
        <strain evidence="4 5">DSM 14400</strain>
    </source>
</reference>
<dbReference type="KEGG" id="kba:A0U89_08215"/>
<proteinExistence type="inferred from homology"/>
<dbReference type="OrthoDB" id="9806180at2"/>
<dbReference type="STRING" id="153496.A0U89_08215"/>
<protein>
    <submittedName>
        <fullName evidence="4">Lipase</fullName>
    </submittedName>
</protein>
<sequence length="325" mass="35999">MSSLQSVTRPSFPYRVFLSFLERAEGGRKRGPIPVEVSPHVLAQLRKITGTPSFPTMLSDLQIRDWSEILVPGGDGPRPARLYRPRGKVRGVVLFLHGGGFVHCDLVSHHGICCRLARQSGAMVLSLDYRLAPENRFPAAVEDAWAALLWLAEQAKQYHLPIAVAGDSAGGNLSALMALRARDEGWPHLAAQVLFYPAVSGARAPLSRLAYADGFMLTQRLLEWYGNQYLNDVMELTDPGFAPVFAQHFDHLAPALIMTAKFDPLCGEGEMYCELLREAGTPVEYRCFRHAIHGFLNAYALTVDGRRAIRLAASFLKREFVELPG</sequence>
<evidence type="ECO:0000259" key="3">
    <source>
        <dbReference type="Pfam" id="PF07859"/>
    </source>
</evidence>
<dbReference type="PROSITE" id="PS01173">
    <property type="entry name" value="LIPASE_GDXG_HIS"/>
    <property type="match status" value="1"/>
</dbReference>
<organism evidence="4 5">
    <name type="scientific">Kozakia baliensis</name>
    <dbReference type="NCBI Taxonomy" id="153496"/>
    <lineage>
        <taxon>Bacteria</taxon>
        <taxon>Pseudomonadati</taxon>
        <taxon>Pseudomonadota</taxon>
        <taxon>Alphaproteobacteria</taxon>
        <taxon>Acetobacterales</taxon>
        <taxon>Acetobacteraceae</taxon>
        <taxon>Kozakia</taxon>
    </lineage>
</organism>
<dbReference type="Proteomes" id="UP000179145">
    <property type="component" value="Chromosome"/>
</dbReference>
<comment type="similarity">
    <text evidence="1">Belongs to the 'GDXG' lipolytic enzyme family.</text>
</comment>
<dbReference type="EMBL" id="CP014674">
    <property type="protein sequence ID" value="AOX18206.1"/>
    <property type="molecule type" value="Genomic_DNA"/>
</dbReference>
<evidence type="ECO:0000256" key="1">
    <source>
        <dbReference type="ARBA" id="ARBA00010515"/>
    </source>
</evidence>
<dbReference type="InterPro" id="IPR050300">
    <property type="entry name" value="GDXG_lipolytic_enzyme"/>
</dbReference>
<dbReference type="GO" id="GO:0016787">
    <property type="term" value="F:hydrolase activity"/>
    <property type="evidence" value="ECO:0007669"/>
    <property type="project" value="UniProtKB-KW"/>
</dbReference>
<dbReference type="InterPro" id="IPR029058">
    <property type="entry name" value="AB_hydrolase_fold"/>
</dbReference>
<keyword evidence="5" id="KW-1185">Reference proteome</keyword>
<dbReference type="AlphaFoldDB" id="A0A1D8UX66"/>
<dbReference type="PANTHER" id="PTHR48081:SF8">
    <property type="entry name" value="ALPHA_BETA HYDROLASE FOLD-3 DOMAIN-CONTAINING PROTEIN-RELATED"/>
    <property type="match status" value="1"/>
</dbReference>
<feature type="domain" description="Alpha/beta hydrolase fold-3" evidence="3">
    <location>
        <begin position="93"/>
        <end position="296"/>
    </location>
</feature>
<keyword evidence="2" id="KW-0378">Hydrolase</keyword>
<dbReference type="PANTHER" id="PTHR48081">
    <property type="entry name" value="AB HYDROLASE SUPERFAMILY PROTEIN C4A8.06C"/>
    <property type="match status" value="1"/>
</dbReference>